<dbReference type="Pfam" id="PF03466">
    <property type="entry name" value="LysR_substrate"/>
    <property type="match status" value="1"/>
</dbReference>
<dbReference type="SUPFAM" id="SSF53850">
    <property type="entry name" value="Periplasmic binding protein-like II"/>
    <property type="match status" value="1"/>
</dbReference>
<evidence type="ECO:0000313" key="6">
    <source>
        <dbReference type="EMBL" id="OAT28029.1"/>
    </source>
</evidence>
<dbReference type="PANTHER" id="PTHR30419">
    <property type="entry name" value="HTH-TYPE TRANSCRIPTIONAL REGULATOR YBHD"/>
    <property type="match status" value="1"/>
</dbReference>
<dbReference type="Gene3D" id="3.40.190.290">
    <property type="match status" value="1"/>
</dbReference>
<reference evidence="6 7" key="1">
    <citation type="submission" date="2016-04" db="EMBL/GenBank/DDBJ databases">
        <title>ATOL: Assembling a taxonomically balanced genome-scale reconstruction of the evolutionary history of the Enterobacteriaceae.</title>
        <authorList>
            <person name="Plunkett G.III."/>
            <person name="Neeno-Eckwall E.C."/>
            <person name="Glasner J.D."/>
            <person name="Perna N.T."/>
        </authorList>
    </citation>
    <scope>NUCLEOTIDE SEQUENCE [LARGE SCALE GENOMIC DNA]</scope>
    <source>
        <strain evidence="6 7">ATCC 51602</strain>
    </source>
</reference>
<dbReference type="CDD" id="cd08440">
    <property type="entry name" value="PBP2_LTTR_like_4"/>
    <property type="match status" value="1"/>
</dbReference>
<keyword evidence="3" id="KW-0238">DNA-binding</keyword>
<dbReference type="RefSeq" id="WP_064544598.1">
    <property type="nucleotide sequence ID" value="NZ_LXEQ01000034.1"/>
</dbReference>
<dbReference type="InterPro" id="IPR000847">
    <property type="entry name" value="LysR_HTH_N"/>
</dbReference>
<dbReference type="PRINTS" id="PR00039">
    <property type="entry name" value="HTHLYSR"/>
</dbReference>
<gene>
    <name evidence="6" type="ORF">M976_02165</name>
</gene>
<protein>
    <submittedName>
        <fullName evidence="6">LysR family transcriptional regulator</fullName>
    </submittedName>
</protein>
<dbReference type="PROSITE" id="PS50931">
    <property type="entry name" value="HTH_LYSR"/>
    <property type="match status" value="1"/>
</dbReference>
<comment type="similarity">
    <text evidence="1">Belongs to the LysR transcriptional regulatory family.</text>
</comment>
<feature type="domain" description="HTH lysR-type" evidence="5">
    <location>
        <begin position="1"/>
        <end position="60"/>
    </location>
</feature>
<evidence type="ECO:0000256" key="2">
    <source>
        <dbReference type="ARBA" id="ARBA00023015"/>
    </source>
</evidence>
<evidence type="ECO:0000256" key="3">
    <source>
        <dbReference type="ARBA" id="ARBA00023125"/>
    </source>
</evidence>
<evidence type="ECO:0000313" key="7">
    <source>
        <dbReference type="Proteomes" id="UP000078407"/>
    </source>
</evidence>
<dbReference type="InterPro" id="IPR005119">
    <property type="entry name" value="LysR_subst-bd"/>
</dbReference>
<dbReference type="Proteomes" id="UP000078407">
    <property type="component" value="Unassembled WGS sequence"/>
</dbReference>
<proteinExistence type="inferred from homology"/>
<dbReference type="InterPro" id="IPR036388">
    <property type="entry name" value="WH-like_DNA-bd_sf"/>
</dbReference>
<dbReference type="SUPFAM" id="SSF46785">
    <property type="entry name" value="Winged helix' DNA-binding domain"/>
    <property type="match status" value="1"/>
</dbReference>
<organism evidence="6 7">
    <name type="scientific">Buttiauxella ferragutiae ATCC 51602</name>
    <dbReference type="NCBI Taxonomy" id="1354252"/>
    <lineage>
        <taxon>Bacteria</taxon>
        <taxon>Pseudomonadati</taxon>
        <taxon>Pseudomonadota</taxon>
        <taxon>Gammaproteobacteria</taxon>
        <taxon>Enterobacterales</taxon>
        <taxon>Enterobacteriaceae</taxon>
        <taxon>Buttiauxella</taxon>
    </lineage>
</organism>
<dbReference type="Pfam" id="PF00126">
    <property type="entry name" value="HTH_1"/>
    <property type="match status" value="1"/>
</dbReference>
<comment type="caution">
    <text evidence="6">The sequence shown here is derived from an EMBL/GenBank/DDBJ whole genome shotgun (WGS) entry which is preliminary data.</text>
</comment>
<keyword evidence="7" id="KW-1185">Reference proteome</keyword>
<dbReference type="InterPro" id="IPR036390">
    <property type="entry name" value="WH_DNA-bd_sf"/>
</dbReference>
<accession>A0ABX2W8S4</accession>
<evidence type="ECO:0000256" key="1">
    <source>
        <dbReference type="ARBA" id="ARBA00009437"/>
    </source>
</evidence>
<dbReference type="EMBL" id="LXEQ01000034">
    <property type="protein sequence ID" value="OAT28029.1"/>
    <property type="molecule type" value="Genomic_DNA"/>
</dbReference>
<name>A0ABX2W8S4_9ENTR</name>
<dbReference type="Gene3D" id="1.10.10.10">
    <property type="entry name" value="Winged helix-like DNA-binding domain superfamily/Winged helix DNA-binding domain"/>
    <property type="match status" value="1"/>
</dbReference>
<keyword evidence="2" id="KW-0805">Transcription regulation</keyword>
<dbReference type="InterPro" id="IPR050950">
    <property type="entry name" value="HTH-type_LysR_regulators"/>
</dbReference>
<evidence type="ECO:0000259" key="5">
    <source>
        <dbReference type="PROSITE" id="PS50931"/>
    </source>
</evidence>
<evidence type="ECO:0000256" key="4">
    <source>
        <dbReference type="ARBA" id="ARBA00023163"/>
    </source>
</evidence>
<keyword evidence="4" id="KW-0804">Transcription</keyword>
<dbReference type="PANTHER" id="PTHR30419:SF14">
    <property type="entry name" value="LYSR FAMILY TRANSCRIPTIONAL REGULATOR"/>
    <property type="match status" value="1"/>
</dbReference>
<sequence length="312" mass="34286">MNYSLRQLKVFVAVAHAGSFSRAGEQIGLSQSAVSHSVKELENEIGVKLLDRTTREVVLTDAGQQLAARLERLLEELTSTLLDTRSVGHQLSGTVRVAASQTISAHLMPQSIAAAALKYPAIRFVLHDRPQQWVLQSIRQGEVDFGMVIDPIQASDLDCEAVLSEPFLLLCRNDHPFAACKQVPWQELQGANLVLQDYASGSRPLIDDALMRQGIEANIVQQIGHPATLYPMVEAGIGISVLPALALPLPQGRPLVVRPLVPVVERKLMLVRRKNRSLSRAAEAIWQVVRQQAQQLTAARQGDPLFDNNEVL</sequence>